<feature type="region of interest" description="Disordered" evidence="1">
    <location>
        <begin position="31"/>
        <end position="63"/>
    </location>
</feature>
<gene>
    <name evidence="3" type="ORF">POF43_004620</name>
    <name evidence="4" type="ORF">POF50_018135</name>
</gene>
<sequence length="242" mass="23792">MPRSSLAAFAMALAAFAGAAVTGCSAGGPASASGSGPAATASTAPGTAAARGTGTAPGAAAATGRSGSASWVLTAPATVDGLARFRPPADDLARLTASLDTLTTQLGITGSMVEAVYDDPAKNAYVVVAGLNGTGYDPAALDRLAKVPSTTDDGAGDRVTSDWSATDAGPHGGRAGCQETLVRSGWMASDASDCVWLTPTTFGLVTLYPKVDGGKLLDDAPAGVVGPVMRQVRAAVEHDPAT</sequence>
<evidence type="ECO:0000256" key="1">
    <source>
        <dbReference type="SAM" id="MobiDB-lite"/>
    </source>
</evidence>
<dbReference type="EMBL" id="JABXJJ020000021">
    <property type="protein sequence ID" value="MDI5971239.1"/>
    <property type="molecule type" value="Genomic_DNA"/>
</dbReference>
<organism evidence="4">
    <name type="scientific">Streptantibioticus silvisoli</name>
    <dbReference type="NCBI Taxonomy" id="2705255"/>
    <lineage>
        <taxon>Bacteria</taxon>
        <taxon>Bacillati</taxon>
        <taxon>Actinomycetota</taxon>
        <taxon>Actinomycetes</taxon>
        <taxon>Kitasatosporales</taxon>
        <taxon>Streptomycetaceae</taxon>
        <taxon>Streptantibioticus</taxon>
    </lineage>
</organism>
<proteinExistence type="predicted"/>
<keyword evidence="5" id="KW-1185">Reference proteome</keyword>
<comment type="caution">
    <text evidence="4">The sequence shown here is derived from an EMBL/GenBank/DDBJ whole genome shotgun (WGS) entry which is preliminary data.</text>
</comment>
<evidence type="ECO:0000313" key="5">
    <source>
        <dbReference type="Proteomes" id="UP001156398"/>
    </source>
</evidence>
<dbReference type="AlphaFoldDB" id="A0AA90H5Z3"/>
<dbReference type="RefSeq" id="WP_271318825.1">
    <property type="nucleotide sequence ID" value="NZ_JAAGKO020000004.1"/>
</dbReference>
<evidence type="ECO:0000313" key="4">
    <source>
        <dbReference type="EMBL" id="MDI5971239.1"/>
    </source>
</evidence>
<feature type="region of interest" description="Disordered" evidence="1">
    <location>
        <begin position="148"/>
        <end position="172"/>
    </location>
</feature>
<dbReference type="EMBL" id="JAAGKO020000004">
    <property type="protein sequence ID" value="MDI5962015.1"/>
    <property type="molecule type" value="Genomic_DNA"/>
</dbReference>
<evidence type="ECO:0000313" key="3">
    <source>
        <dbReference type="EMBL" id="MDI5962015.1"/>
    </source>
</evidence>
<reference evidence="4 5" key="1">
    <citation type="submission" date="2023-05" db="EMBL/GenBank/DDBJ databases">
        <title>Streptantibioticus silvisoli sp. nov., acidotolerant actinomycetes 1 from pine litter.</title>
        <authorList>
            <person name="Swiecimska M."/>
            <person name="Golinska P."/>
            <person name="Sangal V."/>
            <person name="Wachnowicz B."/>
            <person name="Goodfellow M."/>
        </authorList>
    </citation>
    <scope>NUCLEOTIDE SEQUENCE</scope>
    <source>
        <strain evidence="4">SL13</strain>
        <strain evidence="3 5">SL54</strain>
    </source>
</reference>
<evidence type="ECO:0000256" key="2">
    <source>
        <dbReference type="SAM" id="SignalP"/>
    </source>
</evidence>
<feature type="signal peptide" evidence="2">
    <location>
        <begin position="1"/>
        <end position="19"/>
    </location>
</feature>
<accession>A0AA90H5Z3</accession>
<dbReference type="PROSITE" id="PS51257">
    <property type="entry name" value="PROKAR_LIPOPROTEIN"/>
    <property type="match status" value="1"/>
</dbReference>
<evidence type="ECO:0008006" key="6">
    <source>
        <dbReference type="Google" id="ProtNLM"/>
    </source>
</evidence>
<name>A0AA90H5Z3_9ACTN</name>
<dbReference type="Proteomes" id="UP001156398">
    <property type="component" value="Unassembled WGS sequence"/>
</dbReference>
<feature type="chain" id="PRO_5041675045" description="DUF3558 domain-containing protein" evidence="2">
    <location>
        <begin position="20"/>
        <end position="242"/>
    </location>
</feature>
<keyword evidence="2" id="KW-0732">Signal</keyword>
<protein>
    <recommendedName>
        <fullName evidence="6">DUF3558 domain-containing protein</fullName>
    </recommendedName>
</protein>